<evidence type="ECO:0000313" key="2">
    <source>
        <dbReference type="EMBL" id="CAK9030073.1"/>
    </source>
</evidence>
<accession>A0ABP0IBH6</accession>
<protein>
    <submittedName>
        <fullName evidence="1">Uncharacterized protein</fullName>
    </submittedName>
</protein>
<dbReference type="EMBL" id="CAXAMN010009890">
    <property type="protein sequence ID" value="CAK9030073.1"/>
    <property type="molecule type" value="Genomic_DNA"/>
</dbReference>
<comment type="caution">
    <text evidence="1">The sequence shown here is derived from an EMBL/GenBank/DDBJ whole genome shotgun (WGS) entry which is preliminary data.</text>
</comment>
<name>A0ABP0IBH6_9DINO</name>
<sequence>MGSDFGLQCRALQRALSIVAAVTLSNLLGHKQLHVERAQPPQGLFVGYPGTRSQYASQSLKRRASVTEVSPAELESSIRRGGAVVLDVYAVWCGPCKLLEPALNILADKLESDVEKEGSPSPQVLRMDSDRHSAKASEMGVEGLPTIIFFNEGVEVGRLEGAVGLGELEEKAAEALGLAELSGGPSIIQLNKLEELEVMVQLEEMVLVGVLGLGKWEQQSSALDGTLQLLQRQLGDQLQVVIVDASKLPGVVSSLQLGDLPAVVIFKDGGKAMQLEGADAALVTVQELQQVLGGARYT</sequence>
<dbReference type="InterPro" id="IPR013766">
    <property type="entry name" value="Thioredoxin_domain"/>
</dbReference>
<dbReference type="PROSITE" id="PS00194">
    <property type="entry name" value="THIOREDOXIN_1"/>
    <property type="match status" value="1"/>
</dbReference>
<dbReference type="Proteomes" id="UP001642484">
    <property type="component" value="Unassembled WGS sequence"/>
</dbReference>
<keyword evidence="3" id="KW-1185">Reference proteome</keyword>
<dbReference type="CDD" id="cd02947">
    <property type="entry name" value="TRX_family"/>
    <property type="match status" value="1"/>
</dbReference>
<dbReference type="PROSITE" id="PS51352">
    <property type="entry name" value="THIOREDOXIN_2"/>
    <property type="match status" value="1"/>
</dbReference>
<dbReference type="PANTHER" id="PTHR45663:SF11">
    <property type="entry name" value="GEO12009P1"/>
    <property type="match status" value="1"/>
</dbReference>
<gene>
    <name evidence="2" type="ORF">CCMP2556_LOCUS17735</name>
    <name evidence="1" type="ORF">CCMP2556_LOCUS5737</name>
</gene>
<dbReference type="InterPro" id="IPR017937">
    <property type="entry name" value="Thioredoxin_CS"/>
</dbReference>
<proteinExistence type="predicted"/>
<evidence type="ECO:0000313" key="3">
    <source>
        <dbReference type="Proteomes" id="UP001642484"/>
    </source>
</evidence>
<dbReference type="Pfam" id="PF00085">
    <property type="entry name" value="Thioredoxin"/>
    <property type="match status" value="1"/>
</dbReference>
<dbReference type="PRINTS" id="PR00421">
    <property type="entry name" value="THIOREDOXIN"/>
</dbReference>
<dbReference type="SUPFAM" id="SSF52833">
    <property type="entry name" value="Thioredoxin-like"/>
    <property type="match status" value="2"/>
</dbReference>
<reference evidence="1 3" key="1">
    <citation type="submission" date="2024-02" db="EMBL/GenBank/DDBJ databases">
        <authorList>
            <person name="Chen Y."/>
            <person name="Shah S."/>
            <person name="Dougan E. K."/>
            <person name="Thang M."/>
            <person name="Chan C."/>
        </authorList>
    </citation>
    <scope>NUCLEOTIDE SEQUENCE [LARGE SCALE GENOMIC DNA]</scope>
</reference>
<organism evidence="1 3">
    <name type="scientific">Durusdinium trenchii</name>
    <dbReference type="NCBI Taxonomy" id="1381693"/>
    <lineage>
        <taxon>Eukaryota</taxon>
        <taxon>Sar</taxon>
        <taxon>Alveolata</taxon>
        <taxon>Dinophyceae</taxon>
        <taxon>Suessiales</taxon>
        <taxon>Symbiodiniaceae</taxon>
        <taxon>Durusdinium</taxon>
    </lineage>
</organism>
<dbReference type="InterPro" id="IPR036249">
    <property type="entry name" value="Thioredoxin-like_sf"/>
</dbReference>
<dbReference type="PANTHER" id="PTHR45663">
    <property type="entry name" value="GEO12009P1"/>
    <property type="match status" value="1"/>
</dbReference>
<dbReference type="Gene3D" id="3.40.30.10">
    <property type="entry name" value="Glutaredoxin"/>
    <property type="match status" value="2"/>
</dbReference>
<evidence type="ECO:0000313" key="1">
    <source>
        <dbReference type="EMBL" id="CAK8999653.1"/>
    </source>
</evidence>
<dbReference type="EMBL" id="CAXAMN010002447">
    <property type="protein sequence ID" value="CAK8999653.1"/>
    <property type="molecule type" value="Genomic_DNA"/>
</dbReference>